<sequence length="190" mass="21726">MQTLRRLPVFAAIAAAALFSGCAVISEDQCRAGNWYEQGVAGGQRGVAQSTVYEIAQACQAHGLRVDSDAWLRGHEEGVEEYCTPENGFREGRRGRDYAGVCTGPNADQFMTEYRRGLQLYRVEQQYQQLAYRYDRLQDELFAVRAALHSAESEEEARVLNLRRRSLVRELRILDLELHRFGAPRVNFWH</sequence>
<feature type="coiled-coil region" evidence="1">
    <location>
        <begin position="120"/>
        <end position="154"/>
    </location>
</feature>
<organism evidence="3 4">
    <name type="scientific">Microbulbifer yueqingensis</name>
    <dbReference type="NCBI Taxonomy" id="658219"/>
    <lineage>
        <taxon>Bacteria</taxon>
        <taxon>Pseudomonadati</taxon>
        <taxon>Pseudomonadota</taxon>
        <taxon>Gammaproteobacteria</taxon>
        <taxon>Cellvibrionales</taxon>
        <taxon>Microbulbiferaceae</taxon>
        <taxon>Microbulbifer</taxon>
    </lineage>
</organism>
<dbReference type="OrthoDB" id="5917215at2"/>
<evidence type="ECO:0000313" key="4">
    <source>
        <dbReference type="Proteomes" id="UP000199305"/>
    </source>
</evidence>
<evidence type="ECO:0000256" key="1">
    <source>
        <dbReference type="SAM" id="Coils"/>
    </source>
</evidence>
<reference evidence="4" key="1">
    <citation type="submission" date="2016-10" db="EMBL/GenBank/DDBJ databases">
        <authorList>
            <person name="Varghese N."/>
            <person name="Submissions S."/>
        </authorList>
    </citation>
    <scope>NUCLEOTIDE SEQUENCE [LARGE SCALE GENOMIC DNA]</scope>
    <source>
        <strain evidence="4">CGMCC 1.10658</strain>
    </source>
</reference>
<evidence type="ECO:0000256" key="2">
    <source>
        <dbReference type="SAM" id="SignalP"/>
    </source>
</evidence>
<feature type="signal peptide" evidence="2">
    <location>
        <begin position="1"/>
        <end position="25"/>
    </location>
</feature>
<dbReference type="Pfam" id="PF10973">
    <property type="entry name" value="DUF2799"/>
    <property type="match status" value="1"/>
</dbReference>
<gene>
    <name evidence="3" type="ORF">SAMN05216212_1380</name>
</gene>
<dbReference type="STRING" id="658219.SAMN05216212_1380"/>
<keyword evidence="2" id="KW-0732">Signal</keyword>
<dbReference type="AlphaFoldDB" id="A0A1G8Y7T0"/>
<name>A0A1G8Y7T0_9GAMM</name>
<dbReference type="RefSeq" id="WP_091510553.1">
    <property type="nucleotide sequence ID" value="NZ_FNFH01000002.1"/>
</dbReference>
<proteinExistence type="predicted"/>
<dbReference type="InterPro" id="IPR021242">
    <property type="entry name" value="DUF2799"/>
</dbReference>
<keyword evidence="1" id="KW-0175">Coiled coil</keyword>
<accession>A0A1G8Y7T0</accession>
<dbReference type="PROSITE" id="PS51257">
    <property type="entry name" value="PROKAR_LIPOPROTEIN"/>
    <property type="match status" value="1"/>
</dbReference>
<dbReference type="EMBL" id="FNFH01000002">
    <property type="protein sequence ID" value="SDJ98504.1"/>
    <property type="molecule type" value="Genomic_DNA"/>
</dbReference>
<dbReference type="Proteomes" id="UP000199305">
    <property type="component" value="Unassembled WGS sequence"/>
</dbReference>
<protein>
    <recommendedName>
        <fullName evidence="5">DUF2799 domain-containing protein</fullName>
    </recommendedName>
</protein>
<feature type="chain" id="PRO_5011512456" description="DUF2799 domain-containing protein" evidence="2">
    <location>
        <begin position="26"/>
        <end position="190"/>
    </location>
</feature>
<keyword evidence="4" id="KW-1185">Reference proteome</keyword>
<evidence type="ECO:0008006" key="5">
    <source>
        <dbReference type="Google" id="ProtNLM"/>
    </source>
</evidence>
<evidence type="ECO:0000313" key="3">
    <source>
        <dbReference type="EMBL" id="SDJ98504.1"/>
    </source>
</evidence>